<comment type="similarity">
    <text evidence="1">Belongs to the CFA/CMAS family.</text>
</comment>
<dbReference type="RefSeq" id="WP_382400688.1">
    <property type="nucleotide sequence ID" value="NZ_JBHSWH010000001.1"/>
</dbReference>
<keyword evidence="5" id="KW-0443">Lipid metabolism</keyword>
<name>A0ABW2AF31_9MICO</name>
<keyword evidence="2 6" id="KW-0489">Methyltransferase</keyword>
<evidence type="ECO:0000256" key="5">
    <source>
        <dbReference type="ARBA" id="ARBA00023098"/>
    </source>
</evidence>
<dbReference type="GO" id="GO:0032259">
    <property type="term" value="P:methylation"/>
    <property type="evidence" value="ECO:0007669"/>
    <property type="project" value="UniProtKB-KW"/>
</dbReference>
<dbReference type="InterPro" id="IPR050723">
    <property type="entry name" value="CFA/CMAS"/>
</dbReference>
<evidence type="ECO:0000256" key="3">
    <source>
        <dbReference type="ARBA" id="ARBA00022679"/>
    </source>
</evidence>
<dbReference type="GO" id="GO:0008168">
    <property type="term" value="F:methyltransferase activity"/>
    <property type="evidence" value="ECO:0007669"/>
    <property type="project" value="UniProtKB-KW"/>
</dbReference>
<dbReference type="PIRSF" id="PIRSF003085">
    <property type="entry name" value="CMAS"/>
    <property type="match status" value="1"/>
</dbReference>
<dbReference type="Proteomes" id="UP001596298">
    <property type="component" value="Unassembled WGS sequence"/>
</dbReference>
<evidence type="ECO:0000256" key="4">
    <source>
        <dbReference type="ARBA" id="ARBA00022691"/>
    </source>
</evidence>
<keyword evidence="3 6" id="KW-0808">Transferase</keyword>
<dbReference type="Pfam" id="PF02353">
    <property type="entry name" value="CMAS"/>
    <property type="match status" value="1"/>
</dbReference>
<dbReference type="PANTHER" id="PTHR43667:SF1">
    <property type="entry name" value="CYCLOPROPANE-FATTY-ACYL-PHOSPHOLIPID SYNTHASE"/>
    <property type="match status" value="1"/>
</dbReference>
<comment type="caution">
    <text evidence="6">The sequence shown here is derived from an EMBL/GenBank/DDBJ whole genome shotgun (WGS) entry which is preliminary data.</text>
</comment>
<dbReference type="EC" id="2.1.1.-" evidence="6"/>
<sequence>MKSVQVTGIAENIQEALRPVLRGPLPVRLHAWDGSVAGDPHGPQVRLHGPEALRRLLWHPGELGAAQAYVAGDLELTAPIADVLQHVRSVGAQRGLAERRPGVRDMATALRGVLTVDGILGRRPTDPAGQIKVAGKLHSRSRDRDVIHGHYDVDSDFYELILDEQMAYSCAYVTSGDLASTETAGYTLDDAQRDKLDLVCRKIGLDQRSGMRLLDVGCGWGSLSLHAAERYGATVTGVTISTEQKAFIDKRIHARGLQDRVSIELRDYRDVTGRYDAVASLEMGEHAGDKGYPDYARVLHDAATDDARILIQQMSRRGRHPGGGPFIEAFIAPDMTMRPVGDTVELLEQADLEVRDVHGLREHYVWTVRAWQRRFDQHRHEIERLVPPETLRVWELYLAGGRLAFEEGRMGVDQIVAVRRRQGPSTLPPVRPATWSDPRG</sequence>
<evidence type="ECO:0000313" key="6">
    <source>
        <dbReference type="EMBL" id="MFC6705498.1"/>
    </source>
</evidence>
<organism evidence="6 7">
    <name type="scientific">Flexivirga alba</name>
    <dbReference type="NCBI Taxonomy" id="702742"/>
    <lineage>
        <taxon>Bacteria</taxon>
        <taxon>Bacillati</taxon>
        <taxon>Actinomycetota</taxon>
        <taxon>Actinomycetes</taxon>
        <taxon>Micrococcales</taxon>
        <taxon>Dermacoccaceae</taxon>
        <taxon>Flexivirga</taxon>
    </lineage>
</organism>
<dbReference type="CDD" id="cd02440">
    <property type="entry name" value="AdoMet_MTases"/>
    <property type="match status" value="1"/>
</dbReference>
<dbReference type="InterPro" id="IPR003333">
    <property type="entry name" value="CMAS"/>
</dbReference>
<keyword evidence="7" id="KW-1185">Reference proteome</keyword>
<dbReference type="Gene3D" id="3.40.50.150">
    <property type="entry name" value="Vaccinia Virus protein VP39"/>
    <property type="match status" value="1"/>
</dbReference>
<proteinExistence type="inferred from homology"/>
<evidence type="ECO:0000256" key="2">
    <source>
        <dbReference type="ARBA" id="ARBA00022603"/>
    </source>
</evidence>
<reference evidence="7" key="1">
    <citation type="journal article" date="2019" name="Int. J. Syst. Evol. Microbiol.">
        <title>The Global Catalogue of Microorganisms (GCM) 10K type strain sequencing project: providing services to taxonomists for standard genome sequencing and annotation.</title>
        <authorList>
            <consortium name="The Broad Institute Genomics Platform"/>
            <consortium name="The Broad Institute Genome Sequencing Center for Infectious Disease"/>
            <person name="Wu L."/>
            <person name="Ma J."/>
        </authorList>
    </citation>
    <scope>NUCLEOTIDE SEQUENCE [LARGE SCALE GENOMIC DNA]</scope>
    <source>
        <strain evidence="7">CCUG 58127</strain>
    </source>
</reference>
<evidence type="ECO:0000313" key="7">
    <source>
        <dbReference type="Proteomes" id="UP001596298"/>
    </source>
</evidence>
<dbReference type="InterPro" id="IPR029063">
    <property type="entry name" value="SAM-dependent_MTases_sf"/>
</dbReference>
<dbReference type="EMBL" id="JBHSWH010000001">
    <property type="protein sequence ID" value="MFC6705498.1"/>
    <property type="molecule type" value="Genomic_DNA"/>
</dbReference>
<dbReference type="SUPFAM" id="SSF53335">
    <property type="entry name" value="S-adenosyl-L-methionine-dependent methyltransferases"/>
    <property type="match status" value="1"/>
</dbReference>
<gene>
    <name evidence="6" type="ORF">ACFQDH_09510</name>
</gene>
<keyword evidence="4" id="KW-0949">S-adenosyl-L-methionine</keyword>
<protein>
    <submittedName>
        <fullName evidence="6">Class I SAM-dependent methyltransferase</fullName>
        <ecNumber evidence="6">2.1.1.-</ecNumber>
    </submittedName>
</protein>
<evidence type="ECO:0000256" key="1">
    <source>
        <dbReference type="ARBA" id="ARBA00010815"/>
    </source>
</evidence>
<accession>A0ABW2AF31</accession>
<dbReference type="PANTHER" id="PTHR43667">
    <property type="entry name" value="CYCLOPROPANE-FATTY-ACYL-PHOSPHOLIPID SYNTHASE"/>
    <property type="match status" value="1"/>
</dbReference>